<dbReference type="Pfam" id="PF02321">
    <property type="entry name" value="OEP"/>
    <property type="match status" value="1"/>
</dbReference>
<keyword evidence="10" id="KW-0732">Signal</keyword>
<dbReference type="SUPFAM" id="SSF56954">
    <property type="entry name" value="Outer membrane efflux proteins (OEP)"/>
    <property type="match status" value="2"/>
</dbReference>
<dbReference type="Proteomes" id="UP001170954">
    <property type="component" value="Unassembled WGS sequence"/>
</dbReference>
<evidence type="ECO:0000256" key="6">
    <source>
        <dbReference type="ARBA" id="ARBA00023136"/>
    </source>
</evidence>
<feature type="region of interest" description="Disordered" evidence="9">
    <location>
        <begin position="167"/>
        <end position="211"/>
    </location>
</feature>
<feature type="coiled-coil region" evidence="8">
    <location>
        <begin position="242"/>
        <end position="269"/>
    </location>
</feature>
<comment type="caution">
    <text evidence="11">The sequence shown here is derived from an EMBL/GenBank/DDBJ whole genome shotgun (WGS) entry which is preliminary data.</text>
</comment>
<evidence type="ECO:0000313" key="11">
    <source>
        <dbReference type="EMBL" id="MDM1046688.1"/>
    </source>
</evidence>
<protein>
    <submittedName>
        <fullName evidence="11">TolC family protein</fullName>
    </submittedName>
</protein>
<feature type="chain" id="PRO_5047177720" evidence="10">
    <location>
        <begin position="25"/>
        <end position="496"/>
    </location>
</feature>
<dbReference type="PANTHER" id="PTHR30026:SF20">
    <property type="entry name" value="OUTER MEMBRANE PROTEIN TOLC"/>
    <property type="match status" value="1"/>
</dbReference>
<organism evidence="11 12">
    <name type="scientific">Sphingobacterium hotanense</name>
    <dbReference type="NCBI Taxonomy" id="649196"/>
    <lineage>
        <taxon>Bacteria</taxon>
        <taxon>Pseudomonadati</taxon>
        <taxon>Bacteroidota</taxon>
        <taxon>Sphingobacteriia</taxon>
        <taxon>Sphingobacteriales</taxon>
        <taxon>Sphingobacteriaceae</taxon>
        <taxon>Sphingobacterium</taxon>
    </lineage>
</organism>
<proteinExistence type="inferred from homology"/>
<evidence type="ECO:0000256" key="8">
    <source>
        <dbReference type="SAM" id="Coils"/>
    </source>
</evidence>
<dbReference type="RefSeq" id="WP_286650053.1">
    <property type="nucleotide sequence ID" value="NZ_JACAGK010000001.1"/>
</dbReference>
<dbReference type="Gene3D" id="1.20.1600.10">
    <property type="entry name" value="Outer membrane efflux proteins (OEP)"/>
    <property type="match status" value="2"/>
</dbReference>
<sequence>MSKNKIKYLITMLLCSVITGVTFGQTDSLSHYLEVAARNNPGVKASFSAYQASLQKIPQAGAIPDPQLDMGFFLQPMEIIDGRQYGNVQVMQMFPWFGTRKAARTEMTHMSKMAFEEFRQSRDNLYLQVYTQWFILCRLQEQLNNNRENKKYLEQLEQLALRKFSASGGKGTTNTPVPSPQPVITSQGSSNSGMSGMGGMGAKSNQPGKRNQPAMAPMGGGMGDNMPASSGMSDVLRIQLEIAEIDNNIESYLSEIKAAEAAFNAIMNRPAHREVILPDSLTQIPFSLDIASAMDQITEQNPMLGMLVEKGEAFKAKAEMDKKMSYPMIGVGLQYMMIGKRKPMGMGMGMDELPITSMNGKDMIMPMVSLTIPIYRGKYRAQQQESKYWWQASRDEYDNTRNSLEAELYQSKHLLDNASRKIELYAKQSQLAQATYNLITQEFITGKSDLSDVIQVQRQLLDYQLKKAEAIAEYNTMVAGIQKLISFKDDEQAKTN</sequence>
<keyword evidence="7" id="KW-0998">Cell outer membrane</keyword>
<evidence type="ECO:0000256" key="10">
    <source>
        <dbReference type="SAM" id="SignalP"/>
    </source>
</evidence>
<evidence type="ECO:0000256" key="4">
    <source>
        <dbReference type="ARBA" id="ARBA00022452"/>
    </source>
</evidence>
<comment type="similarity">
    <text evidence="2">Belongs to the outer membrane factor (OMF) (TC 1.B.17) family.</text>
</comment>
<keyword evidence="4" id="KW-1134">Transmembrane beta strand</keyword>
<evidence type="ECO:0000256" key="7">
    <source>
        <dbReference type="ARBA" id="ARBA00023237"/>
    </source>
</evidence>
<reference evidence="11" key="1">
    <citation type="submission" date="2020-06" db="EMBL/GenBank/DDBJ databases">
        <authorList>
            <person name="Dong N."/>
        </authorList>
    </citation>
    <scope>NUCLEOTIDE SEQUENCE</scope>
    <source>
        <strain evidence="11">R1692</strain>
    </source>
</reference>
<keyword evidence="6" id="KW-0472">Membrane</keyword>
<evidence type="ECO:0000256" key="2">
    <source>
        <dbReference type="ARBA" id="ARBA00007613"/>
    </source>
</evidence>
<evidence type="ECO:0000313" key="12">
    <source>
        <dbReference type="Proteomes" id="UP001170954"/>
    </source>
</evidence>
<dbReference type="InterPro" id="IPR051906">
    <property type="entry name" value="TolC-like"/>
</dbReference>
<name>A0ABT7NHM6_9SPHI</name>
<reference evidence="11" key="2">
    <citation type="journal article" date="2022" name="Sci. Total Environ.">
        <title>Prevalence, transmission, and molecular epidemiology of tet(X)-positive bacteria among humans, animals, and environmental niches in China: An epidemiological, and genomic-based study.</title>
        <authorList>
            <person name="Dong N."/>
            <person name="Zeng Y."/>
            <person name="Cai C."/>
            <person name="Sun C."/>
            <person name="Lu J."/>
            <person name="Liu C."/>
            <person name="Zhou H."/>
            <person name="Sun Q."/>
            <person name="Shu L."/>
            <person name="Wang H."/>
            <person name="Wang Y."/>
            <person name="Wang S."/>
            <person name="Wu C."/>
            <person name="Chan E.W."/>
            <person name="Chen G."/>
            <person name="Shen Z."/>
            <person name="Chen S."/>
            <person name="Zhang R."/>
        </authorList>
    </citation>
    <scope>NUCLEOTIDE SEQUENCE</scope>
    <source>
        <strain evidence="11">R1692</strain>
    </source>
</reference>
<feature type="signal peptide" evidence="10">
    <location>
        <begin position="1"/>
        <end position="24"/>
    </location>
</feature>
<dbReference type="PANTHER" id="PTHR30026">
    <property type="entry name" value="OUTER MEMBRANE PROTEIN TOLC"/>
    <property type="match status" value="1"/>
</dbReference>
<evidence type="ECO:0000256" key="3">
    <source>
        <dbReference type="ARBA" id="ARBA00022448"/>
    </source>
</evidence>
<dbReference type="InterPro" id="IPR003423">
    <property type="entry name" value="OMP_efflux"/>
</dbReference>
<keyword evidence="5" id="KW-0812">Transmembrane</keyword>
<evidence type="ECO:0000256" key="5">
    <source>
        <dbReference type="ARBA" id="ARBA00022692"/>
    </source>
</evidence>
<gene>
    <name evidence="11" type="ORF">HX018_00285</name>
</gene>
<keyword evidence="8" id="KW-0175">Coiled coil</keyword>
<keyword evidence="3" id="KW-0813">Transport</keyword>
<keyword evidence="12" id="KW-1185">Reference proteome</keyword>
<dbReference type="EMBL" id="JACAGK010000001">
    <property type="protein sequence ID" value="MDM1046688.1"/>
    <property type="molecule type" value="Genomic_DNA"/>
</dbReference>
<evidence type="ECO:0000256" key="9">
    <source>
        <dbReference type="SAM" id="MobiDB-lite"/>
    </source>
</evidence>
<accession>A0ABT7NHM6</accession>
<evidence type="ECO:0000256" key="1">
    <source>
        <dbReference type="ARBA" id="ARBA00004442"/>
    </source>
</evidence>
<comment type="subcellular location">
    <subcellularLocation>
        <location evidence="1">Cell outer membrane</location>
    </subcellularLocation>
</comment>